<reference evidence="3" key="1">
    <citation type="journal article" date="2016" name="Sci. Rep.">
        <title>Diversity of antibiotic-resistance genes in Canadian isolates of Aeromonas salmonicida subsp. salmonicida: dominance of pSN254b and discovery of pAsa8.</title>
        <authorList>
            <person name="Trudel M.V."/>
            <person name="Vincent A.T."/>
            <person name="Attere S.A."/>
            <person name="Labbe M."/>
            <person name="Derome N."/>
            <person name="Culley A.I."/>
            <person name="Charette S.J."/>
        </authorList>
    </citation>
    <scope>NUCLEOTIDE SEQUENCE</scope>
    <source>
        <strain evidence="3">M16474-11</strain>
        <plasmid evidence="3">pAsa8</plasmid>
    </source>
</reference>
<organism evidence="3">
    <name type="scientific">Aeromonas salmonicida subsp. salmonicida</name>
    <dbReference type="NCBI Taxonomy" id="29491"/>
    <lineage>
        <taxon>Bacteria</taxon>
        <taxon>Pseudomonadati</taxon>
        <taxon>Pseudomonadota</taxon>
        <taxon>Gammaproteobacteria</taxon>
        <taxon>Aeromonadales</taxon>
        <taxon>Aeromonadaceae</taxon>
        <taxon>Aeromonas</taxon>
    </lineage>
</organism>
<proteinExistence type="predicted"/>
<sequence>MVNGGTQKATHLRGLVDATDRNEMKLSELATIKTNFPEAHFWLVRRGSLKTCGSVTRDYNPEHLGIRVERLDLLLPDYLYYCLMHIHQTGQWESRATGTLSLVNIRASDVRNIELSPR</sequence>
<dbReference type="GO" id="GO:0003677">
    <property type="term" value="F:DNA binding"/>
    <property type="evidence" value="ECO:0007669"/>
    <property type="project" value="UniProtKB-KW"/>
</dbReference>
<keyword evidence="3" id="KW-0614">Plasmid</keyword>
<dbReference type="InterPro" id="IPR044946">
    <property type="entry name" value="Restrct_endonuc_typeI_TRD_sf"/>
</dbReference>
<dbReference type="Gene3D" id="3.90.220.20">
    <property type="entry name" value="DNA methylase specificity domains"/>
    <property type="match status" value="1"/>
</dbReference>
<keyword evidence="2" id="KW-0238">DNA-binding</keyword>
<dbReference type="GO" id="GO:0009307">
    <property type="term" value="P:DNA restriction-modification system"/>
    <property type="evidence" value="ECO:0007669"/>
    <property type="project" value="UniProtKB-KW"/>
</dbReference>
<evidence type="ECO:0000256" key="1">
    <source>
        <dbReference type="ARBA" id="ARBA00022747"/>
    </source>
</evidence>
<accession>A0A1I9S1Z8</accession>
<protein>
    <submittedName>
        <fullName evidence="3">Uncharacterized protein</fullName>
    </submittedName>
</protein>
<dbReference type="AlphaFoldDB" id="A0A1I9S1Z8"/>
<keyword evidence="1" id="KW-0680">Restriction system</keyword>
<dbReference type="EMBL" id="KX364409">
    <property type="protein sequence ID" value="AOZ60590.1"/>
    <property type="molecule type" value="Genomic_DNA"/>
</dbReference>
<evidence type="ECO:0000313" key="3">
    <source>
        <dbReference type="EMBL" id="AOZ60590.1"/>
    </source>
</evidence>
<geneLocation type="plasmid" evidence="3">
    <name>pAsa8</name>
</geneLocation>
<evidence type="ECO:0000256" key="2">
    <source>
        <dbReference type="ARBA" id="ARBA00023125"/>
    </source>
</evidence>
<name>A0A1I9S1Z8_AERSS</name>
<dbReference type="SUPFAM" id="SSF116734">
    <property type="entry name" value="DNA methylase specificity domain"/>
    <property type="match status" value="1"/>
</dbReference>